<name>A0ABV3JY97_STRON</name>
<evidence type="ECO:0000259" key="1">
    <source>
        <dbReference type="Pfam" id="PF04073"/>
    </source>
</evidence>
<dbReference type="SUPFAM" id="SSF55826">
    <property type="entry name" value="YbaK/ProRS associated domain"/>
    <property type="match status" value="1"/>
</dbReference>
<sequence length="184" mass="18976">MSDQVRPPFGHFTDVHPALAVLDRLPAPVAGALKGWDAADSVLYADSDPAHADTAVFAETYGVPLEASANCVVIAAKRGGAVTLAACLARADMRIDVNATVRKHLGARKASFAPMATAVAETGMEYGGITPIGLPAGWPLLIDRAVADLPHVLIGSGARRGKLIVPGRELSRLPGVEVLEGLAG</sequence>
<dbReference type="Gene3D" id="3.90.960.10">
    <property type="entry name" value="YbaK/aminoacyl-tRNA synthetase-associated domain"/>
    <property type="match status" value="1"/>
</dbReference>
<accession>A0ABV3JY97</accession>
<dbReference type="InterPro" id="IPR007214">
    <property type="entry name" value="YbaK/aa-tRNA-synth-assoc-dom"/>
</dbReference>
<keyword evidence="3" id="KW-1185">Reference proteome</keyword>
<feature type="domain" description="YbaK/aminoacyl-tRNA synthetase-associated" evidence="1">
    <location>
        <begin position="50"/>
        <end position="172"/>
    </location>
</feature>
<dbReference type="Proteomes" id="UP001552594">
    <property type="component" value="Unassembled WGS sequence"/>
</dbReference>
<gene>
    <name evidence="2" type="ORF">AB0L16_15500</name>
</gene>
<evidence type="ECO:0000313" key="2">
    <source>
        <dbReference type="EMBL" id="MEV5507863.1"/>
    </source>
</evidence>
<reference evidence="2 3" key="1">
    <citation type="submission" date="2024-06" db="EMBL/GenBank/DDBJ databases">
        <title>The Natural Products Discovery Center: Release of the First 8490 Sequenced Strains for Exploring Actinobacteria Biosynthetic Diversity.</title>
        <authorList>
            <person name="Kalkreuter E."/>
            <person name="Kautsar S.A."/>
            <person name="Yang D."/>
            <person name="Bader C.D."/>
            <person name="Teijaro C.N."/>
            <person name="Fluegel L."/>
            <person name="Davis C.M."/>
            <person name="Simpson J.R."/>
            <person name="Lauterbach L."/>
            <person name="Steele A.D."/>
            <person name="Gui C."/>
            <person name="Meng S."/>
            <person name="Li G."/>
            <person name="Viehrig K."/>
            <person name="Ye F."/>
            <person name="Su P."/>
            <person name="Kiefer A.F."/>
            <person name="Nichols A."/>
            <person name="Cepeda A.J."/>
            <person name="Yan W."/>
            <person name="Fan B."/>
            <person name="Jiang Y."/>
            <person name="Adhikari A."/>
            <person name="Zheng C.-J."/>
            <person name="Schuster L."/>
            <person name="Cowan T.M."/>
            <person name="Smanski M.J."/>
            <person name="Chevrette M.G."/>
            <person name="De Carvalho L.P.S."/>
            <person name="Shen B."/>
        </authorList>
    </citation>
    <scope>NUCLEOTIDE SEQUENCE [LARGE SCALE GENOMIC DNA]</scope>
    <source>
        <strain evidence="2 3">NPDC052347</strain>
    </source>
</reference>
<dbReference type="RefSeq" id="WP_109281608.1">
    <property type="nucleotide sequence ID" value="NZ_JBFAUK010000010.1"/>
</dbReference>
<proteinExistence type="predicted"/>
<evidence type="ECO:0000313" key="3">
    <source>
        <dbReference type="Proteomes" id="UP001552594"/>
    </source>
</evidence>
<comment type="caution">
    <text evidence="2">The sequence shown here is derived from an EMBL/GenBank/DDBJ whole genome shotgun (WGS) entry which is preliminary data.</text>
</comment>
<protein>
    <submittedName>
        <fullName evidence="2">YbaK/EbsC family protein</fullName>
    </submittedName>
</protein>
<organism evidence="2 3">
    <name type="scientific">Streptomyces orinoci</name>
    <name type="common">Streptoverticillium orinoci</name>
    <dbReference type="NCBI Taxonomy" id="67339"/>
    <lineage>
        <taxon>Bacteria</taxon>
        <taxon>Bacillati</taxon>
        <taxon>Actinomycetota</taxon>
        <taxon>Actinomycetes</taxon>
        <taxon>Kitasatosporales</taxon>
        <taxon>Streptomycetaceae</taxon>
        <taxon>Streptomyces</taxon>
    </lineage>
</organism>
<dbReference type="InterPro" id="IPR036754">
    <property type="entry name" value="YbaK/aa-tRNA-synt-asso_dom_sf"/>
</dbReference>
<dbReference type="EMBL" id="JBFAUK010000010">
    <property type="protein sequence ID" value="MEV5507863.1"/>
    <property type="molecule type" value="Genomic_DNA"/>
</dbReference>
<dbReference type="CDD" id="cd04939">
    <property type="entry name" value="PA2301"/>
    <property type="match status" value="1"/>
</dbReference>
<dbReference type="Pfam" id="PF04073">
    <property type="entry name" value="tRNA_edit"/>
    <property type="match status" value="1"/>
</dbReference>